<feature type="domain" description="Carbohydrate-binding" evidence="2">
    <location>
        <begin position="42"/>
        <end position="191"/>
    </location>
</feature>
<feature type="signal peptide" evidence="1">
    <location>
        <begin position="1"/>
        <end position="26"/>
    </location>
</feature>
<proteinExistence type="predicted"/>
<dbReference type="Pfam" id="PF19313">
    <property type="entry name" value="DUF5916"/>
    <property type="match status" value="1"/>
</dbReference>
<dbReference type="RefSeq" id="WP_108605231.1">
    <property type="nucleotide sequence ID" value="NZ_CP026605.1"/>
</dbReference>
<name>A0A2S0VYA7_9ALTE</name>
<dbReference type="OrthoDB" id="9786766at2"/>
<dbReference type="Pfam" id="PF06452">
    <property type="entry name" value="CBM9_1"/>
    <property type="match status" value="1"/>
</dbReference>
<reference evidence="4 5" key="1">
    <citation type="submission" date="2018-01" db="EMBL/GenBank/DDBJ databases">
        <title>Genome sequence of a Cantenovulum-like bacteria.</title>
        <authorList>
            <person name="Tan W.R."/>
            <person name="Lau N.-S."/>
            <person name="Go F."/>
            <person name="Amirul A.-A.A."/>
        </authorList>
    </citation>
    <scope>NUCLEOTIDE SEQUENCE [LARGE SCALE GENOMIC DNA]</scope>
    <source>
        <strain evidence="4 5">CCB-QB4</strain>
        <plasmid evidence="5">Plasmid unnamed1</plasmid>
    </source>
</reference>
<dbReference type="CDD" id="cd09618">
    <property type="entry name" value="CBM9_like_2"/>
    <property type="match status" value="1"/>
</dbReference>
<organism evidence="4 5">
    <name type="scientific">Saccharobesus litoralis</name>
    <dbReference type="NCBI Taxonomy" id="2172099"/>
    <lineage>
        <taxon>Bacteria</taxon>
        <taxon>Pseudomonadati</taxon>
        <taxon>Pseudomonadota</taxon>
        <taxon>Gammaproteobacteria</taxon>
        <taxon>Alteromonadales</taxon>
        <taxon>Alteromonadaceae</taxon>
        <taxon>Saccharobesus</taxon>
    </lineage>
</organism>
<dbReference type="AlphaFoldDB" id="A0A2S0VYA7"/>
<dbReference type="Proteomes" id="UP000244441">
    <property type="component" value="Plasmid unnamed1"/>
</dbReference>
<dbReference type="InterPro" id="IPR045670">
    <property type="entry name" value="DUF5916"/>
</dbReference>
<keyword evidence="5" id="KW-1185">Reference proteome</keyword>
<evidence type="ECO:0000259" key="2">
    <source>
        <dbReference type="Pfam" id="PF06452"/>
    </source>
</evidence>
<evidence type="ECO:0000313" key="5">
    <source>
        <dbReference type="Proteomes" id="UP000244441"/>
    </source>
</evidence>
<protein>
    <submittedName>
        <fullName evidence="4">Hydrolase</fullName>
    </submittedName>
</protein>
<dbReference type="Gene3D" id="2.60.40.1190">
    <property type="match status" value="1"/>
</dbReference>
<geneLocation type="plasmid" evidence="4">
    <name>unnamed1</name>
</geneLocation>
<evidence type="ECO:0000256" key="1">
    <source>
        <dbReference type="SAM" id="SignalP"/>
    </source>
</evidence>
<gene>
    <name evidence="4" type="ORF">C2869_22085</name>
</gene>
<dbReference type="KEGG" id="cate:C2869_22085"/>
<dbReference type="InterPro" id="IPR010502">
    <property type="entry name" value="Carb-bd_dom_fam9"/>
</dbReference>
<feature type="chain" id="PRO_5015695157" evidence="1">
    <location>
        <begin position="27"/>
        <end position="754"/>
    </location>
</feature>
<evidence type="ECO:0000313" key="4">
    <source>
        <dbReference type="EMBL" id="AWB69194.1"/>
    </source>
</evidence>
<keyword evidence="1" id="KW-0732">Signal</keyword>
<accession>A0A2S0VYA7</accession>
<keyword evidence="4" id="KW-0378">Hydrolase</keyword>
<dbReference type="EMBL" id="CP026605">
    <property type="protein sequence ID" value="AWB69194.1"/>
    <property type="molecule type" value="Genomic_DNA"/>
</dbReference>
<dbReference type="GO" id="GO:0004553">
    <property type="term" value="F:hydrolase activity, hydrolyzing O-glycosyl compounds"/>
    <property type="evidence" value="ECO:0007669"/>
    <property type="project" value="InterPro"/>
</dbReference>
<feature type="domain" description="DUF5916" evidence="3">
    <location>
        <begin position="265"/>
        <end position="327"/>
    </location>
</feature>
<dbReference type="SUPFAM" id="SSF49344">
    <property type="entry name" value="CBD9-like"/>
    <property type="match status" value="1"/>
</dbReference>
<keyword evidence="4" id="KW-0614">Plasmid</keyword>
<dbReference type="GO" id="GO:0016052">
    <property type="term" value="P:carbohydrate catabolic process"/>
    <property type="evidence" value="ECO:0007669"/>
    <property type="project" value="InterPro"/>
</dbReference>
<dbReference type="GO" id="GO:0030246">
    <property type="term" value="F:carbohydrate binding"/>
    <property type="evidence" value="ECO:0007669"/>
    <property type="project" value="InterPro"/>
</dbReference>
<evidence type="ECO:0000259" key="3">
    <source>
        <dbReference type="Pfam" id="PF19313"/>
    </source>
</evidence>
<sequence length="754" mass="85842">MFALPRTKVLITLALSLTMYATTTLAKNHQYHLAFANNQINVDGVMNEPAWSNATKLKLNYENSPAEGSPAPVTTEVYIYENQTHMNVAFIAHDPQPQNIRASLRDRDALGNDDWVGIVIDTFDDKRSGYQFLANPLGAQADYRVKDVDAWDEDDSWDAIWQSAGQITQFGYVVEMSIPYHSLRFPATNGKLNWNIAGLRHYPRDKKYELASFQKNRNIDCTLCQYDQLSGFEQIKVDNALQLTPTLTLSRGDSRPQPNDQWQAGDLKTDAGLDIRWGVTQDIVFNATINPDFSQVEADASQLDINNTFSLFIKEKRPFFLDGAAYFFAERFKFVHTKNIDSPDYGLKLTGKTGKHSFGVMLTNDNTTNFVIPDTQSSKIVSLNTPSDNFIARYKQDIGNRSTIGALITHRQAESYRNTMLSVDGSHWLTKVDSISYQAGHSDTDNPKVLYNPDILNGEADYNLAKTQQGHALKIQYTRKLRDYSLRLGYADVGNEFRADMGFHRQVGYRKIFAGGNKRWFGHENDIFKEWGFDTGASQSLDRQGKLLTQDIELTGWLHGNKQFKVESTLLGQERIYQNQNFKELQLSTNAEYISASGIELSLNAKYGSQVDFTNVQLGKITQVEPAIDWDMDEHLNLKLAHNFSQLSSDLGELYSANLTDMRFTYKFSIRSLAKLVLQYTQINRNPDNYLIDKSSVDANYRSFSSQLVYTYKVNPQTLFYIGYSNNAFQQQEMSGLQQNKRNLFAKFSYAFQI</sequence>